<protein>
    <recommendedName>
        <fullName evidence="3">DUF2125 domain-containing protein</fullName>
    </recommendedName>
</protein>
<organism evidence="1 2">
    <name type="scientific">Asaia krungthepensis NRIC 0535</name>
    <dbReference type="NCBI Taxonomy" id="1307925"/>
    <lineage>
        <taxon>Bacteria</taxon>
        <taxon>Pseudomonadati</taxon>
        <taxon>Pseudomonadota</taxon>
        <taxon>Alphaproteobacteria</taxon>
        <taxon>Acetobacterales</taxon>
        <taxon>Acetobacteraceae</taxon>
        <taxon>Asaia</taxon>
    </lineage>
</organism>
<reference evidence="1" key="1">
    <citation type="submission" date="2013-04" db="EMBL/GenBank/DDBJ databases">
        <title>The genome sequencing project of 58 acetic acid bacteria.</title>
        <authorList>
            <person name="Okamoto-Kainuma A."/>
            <person name="Ishikawa M."/>
            <person name="Umino S."/>
            <person name="Koizumi Y."/>
            <person name="Shiwa Y."/>
            <person name="Yoshikawa H."/>
            <person name="Matsutani M."/>
            <person name="Matsushita K."/>
        </authorList>
    </citation>
    <scope>NUCLEOTIDE SEQUENCE</scope>
    <source>
        <strain evidence="1">NRIC 0535</strain>
    </source>
</reference>
<name>A0ABQ0PYA7_9PROT</name>
<evidence type="ECO:0008006" key="3">
    <source>
        <dbReference type="Google" id="ProtNLM"/>
    </source>
</evidence>
<proteinExistence type="predicted"/>
<sequence length="340" mass="36348">MANAGMKKALFFSFLSVTIVLLAVLGLDAYGIGHLARRVESSVPELAAKGWHLSWRAESRQWRPWGSKLILSGVSLHDNQGHGWIGQSLSLGLDPFHPSDVILRFSGPQLLRVSSAIDLTTGEATGRFSPGSNTLFLRTPLVTASALPVTEIESVILRDVTIRVVPGLDAENPVPAWGIDLHAGSASPQFRGSIASESGAMAHLAALMPLMPPPRDLHVAIAALRPRKASLGISGPYERYLIQDAAITLGPLSCVARGTLGSDGAGTLWAHLSGLQGFTRYWIARAPEILRALPASAPFLHSLDEQSARIPDQFDLPVPVGGDDILLQNHFSTIITGHSR</sequence>
<keyword evidence="2" id="KW-1185">Reference proteome</keyword>
<gene>
    <name evidence="1" type="ORF">AA0535_0553</name>
</gene>
<evidence type="ECO:0000313" key="1">
    <source>
        <dbReference type="EMBL" id="GBQ84653.1"/>
    </source>
</evidence>
<comment type="caution">
    <text evidence="1">The sequence shown here is derived from an EMBL/GenBank/DDBJ whole genome shotgun (WGS) entry which is preliminary data.</text>
</comment>
<dbReference type="Pfam" id="PF09898">
    <property type="entry name" value="DUF2125"/>
    <property type="match status" value="1"/>
</dbReference>
<evidence type="ECO:0000313" key="2">
    <source>
        <dbReference type="Proteomes" id="UP001062776"/>
    </source>
</evidence>
<dbReference type="Proteomes" id="UP001062776">
    <property type="component" value="Unassembled WGS sequence"/>
</dbReference>
<accession>A0ABQ0PYA7</accession>
<dbReference type="InterPro" id="IPR018666">
    <property type="entry name" value="DUF2125"/>
</dbReference>
<dbReference type="EMBL" id="BAPV01000004">
    <property type="protein sequence ID" value="GBQ84653.1"/>
    <property type="molecule type" value="Genomic_DNA"/>
</dbReference>